<proteinExistence type="predicted"/>
<name>A0A1V9G7H9_9BACT</name>
<dbReference type="STRING" id="1703345.A3860_13175"/>
<evidence type="ECO:0000313" key="2">
    <source>
        <dbReference type="Proteomes" id="UP000192796"/>
    </source>
</evidence>
<dbReference type="EMBL" id="LVYD01000002">
    <property type="protein sequence ID" value="OQP66438.1"/>
    <property type="molecule type" value="Genomic_DNA"/>
</dbReference>
<sequence length="70" mass="8053">MTGTMPLKLYSPGGRLNWLMRVPRKRGTDVENECIFFISATIFNREQVSGVTTSKTIRCLLRTGFYHIRS</sequence>
<protein>
    <submittedName>
        <fullName evidence="1">Uncharacterized protein</fullName>
    </submittedName>
</protein>
<keyword evidence="2" id="KW-1185">Reference proteome</keyword>
<gene>
    <name evidence="1" type="ORF">A3860_13175</name>
</gene>
<accession>A0A1V9G7H9</accession>
<reference evidence="1 2" key="1">
    <citation type="submission" date="2016-03" db="EMBL/GenBank/DDBJ databases">
        <title>Niastella vici sp. nov., isolated from farmland soil.</title>
        <authorList>
            <person name="Chen L."/>
            <person name="Wang D."/>
            <person name="Yang S."/>
            <person name="Wang G."/>
        </authorList>
    </citation>
    <scope>NUCLEOTIDE SEQUENCE [LARGE SCALE GENOMIC DNA]</scope>
    <source>
        <strain evidence="1 2">DJ57</strain>
    </source>
</reference>
<dbReference type="Proteomes" id="UP000192796">
    <property type="component" value="Unassembled WGS sequence"/>
</dbReference>
<comment type="caution">
    <text evidence="1">The sequence shown here is derived from an EMBL/GenBank/DDBJ whole genome shotgun (WGS) entry which is preliminary data.</text>
</comment>
<dbReference type="AlphaFoldDB" id="A0A1V9G7H9"/>
<evidence type="ECO:0000313" key="1">
    <source>
        <dbReference type="EMBL" id="OQP66438.1"/>
    </source>
</evidence>
<organism evidence="1 2">
    <name type="scientific">Niastella vici</name>
    <dbReference type="NCBI Taxonomy" id="1703345"/>
    <lineage>
        <taxon>Bacteria</taxon>
        <taxon>Pseudomonadati</taxon>
        <taxon>Bacteroidota</taxon>
        <taxon>Chitinophagia</taxon>
        <taxon>Chitinophagales</taxon>
        <taxon>Chitinophagaceae</taxon>
        <taxon>Niastella</taxon>
    </lineage>
</organism>